<dbReference type="InterPro" id="IPR000742">
    <property type="entry name" value="EGF"/>
</dbReference>
<dbReference type="FunFam" id="2.10.25.10:FF:000038">
    <property type="entry name" value="Fibrillin 2"/>
    <property type="match status" value="5"/>
</dbReference>
<evidence type="ECO:0000256" key="1">
    <source>
        <dbReference type="ARBA" id="ARBA00022536"/>
    </source>
</evidence>
<dbReference type="InterPro" id="IPR049883">
    <property type="entry name" value="NOTCH1_EGF-like"/>
</dbReference>
<dbReference type="PANTHER" id="PTHR24039:SF58">
    <property type="entry name" value="EGF-LIKE DOMAIN-CONTAINING PROTEIN"/>
    <property type="match status" value="1"/>
</dbReference>
<organism evidence="7">
    <name type="scientific">Chromera velia CCMP2878</name>
    <dbReference type="NCBI Taxonomy" id="1169474"/>
    <lineage>
        <taxon>Eukaryota</taxon>
        <taxon>Sar</taxon>
        <taxon>Alveolata</taxon>
        <taxon>Colpodellida</taxon>
        <taxon>Chromeraceae</taxon>
        <taxon>Chromera</taxon>
    </lineage>
</organism>
<dbReference type="EMBL" id="CDMZ01003787">
    <property type="protein sequence ID" value="CEM47585.1"/>
    <property type="molecule type" value="Genomic_DNA"/>
</dbReference>
<dbReference type="InterPro" id="IPR018097">
    <property type="entry name" value="EGF_Ca-bd_CS"/>
</dbReference>
<dbReference type="AlphaFoldDB" id="A0A0G4HTB2"/>
<dbReference type="SMART" id="SM00179">
    <property type="entry name" value="EGF_CA"/>
    <property type="match status" value="5"/>
</dbReference>
<keyword evidence="1 5" id="KW-0245">EGF-like domain</keyword>
<protein>
    <recommendedName>
        <fullName evidence="6">EGF-like domain-containing protein</fullName>
    </recommendedName>
</protein>
<dbReference type="PANTHER" id="PTHR24039">
    <property type="entry name" value="FIBRILLIN-RELATED"/>
    <property type="match status" value="1"/>
</dbReference>
<feature type="domain" description="EGF-like" evidence="6">
    <location>
        <begin position="551"/>
        <end position="591"/>
    </location>
</feature>
<evidence type="ECO:0000256" key="3">
    <source>
        <dbReference type="ARBA" id="ARBA00022737"/>
    </source>
</evidence>
<proteinExistence type="predicted"/>
<evidence type="ECO:0000256" key="2">
    <source>
        <dbReference type="ARBA" id="ARBA00022729"/>
    </source>
</evidence>
<dbReference type="InterPro" id="IPR000152">
    <property type="entry name" value="EGF-type_Asp/Asn_hydroxyl_site"/>
</dbReference>
<feature type="domain" description="EGF-like" evidence="6">
    <location>
        <begin position="969"/>
        <end position="1009"/>
    </location>
</feature>
<dbReference type="VEuPathDB" id="CryptoDB:Cvel_8410"/>
<keyword evidence="3" id="KW-0677">Repeat</keyword>
<dbReference type="InterPro" id="IPR009030">
    <property type="entry name" value="Growth_fac_rcpt_cys_sf"/>
</dbReference>
<feature type="domain" description="EGF-like" evidence="6">
    <location>
        <begin position="48"/>
        <end position="88"/>
    </location>
</feature>
<dbReference type="InterPro" id="IPR024731">
    <property type="entry name" value="NELL2-like_EGF"/>
</dbReference>
<dbReference type="PROSITE" id="PS01187">
    <property type="entry name" value="EGF_CA"/>
    <property type="match status" value="4"/>
</dbReference>
<dbReference type="Pfam" id="PF12947">
    <property type="entry name" value="EGF_3"/>
    <property type="match status" value="4"/>
</dbReference>
<feature type="domain" description="EGF-like" evidence="6">
    <location>
        <begin position="298"/>
        <end position="338"/>
    </location>
</feature>
<feature type="domain" description="EGF-like" evidence="6">
    <location>
        <begin position="757"/>
        <end position="798"/>
    </location>
</feature>
<dbReference type="InterPro" id="IPR001881">
    <property type="entry name" value="EGF-like_Ca-bd_dom"/>
</dbReference>
<dbReference type="PROSITE" id="PS50026">
    <property type="entry name" value="EGF_3"/>
    <property type="match status" value="5"/>
</dbReference>
<keyword evidence="2" id="KW-0732">Signal</keyword>
<reference evidence="7" key="1">
    <citation type="submission" date="2014-11" db="EMBL/GenBank/DDBJ databases">
        <authorList>
            <person name="Otto D Thomas"/>
            <person name="Naeem Raeece"/>
        </authorList>
    </citation>
    <scope>NUCLEOTIDE SEQUENCE</scope>
</reference>
<evidence type="ECO:0000313" key="7">
    <source>
        <dbReference type="EMBL" id="CEM47585.1"/>
    </source>
</evidence>
<dbReference type="PhylomeDB" id="A0A0G4HTB2"/>
<dbReference type="GO" id="GO:0005509">
    <property type="term" value="F:calcium ion binding"/>
    <property type="evidence" value="ECO:0007669"/>
    <property type="project" value="InterPro"/>
</dbReference>
<dbReference type="Gene3D" id="2.10.25.10">
    <property type="entry name" value="Laminin"/>
    <property type="match status" value="5"/>
</dbReference>
<evidence type="ECO:0000256" key="4">
    <source>
        <dbReference type="ARBA" id="ARBA00023157"/>
    </source>
</evidence>
<dbReference type="Pfam" id="PF07645">
    <property type="entry name" value="EGF_CA"/>
    <property type="match status" value="1"/>
</dbReference>
<evidence type="ECO:0000259" key="6">
    <source>
        <dbReference type="PROSITE" id="PS50026"/>
    </source>
</evidence>
<dbReference type="CDD" id="cd00053">
    <property type="entry name" value="EGF"/>
    <property type="match status" value="1"/>
</dbReference>
<keyword evidence="4" id="KW-1015">Disulfide bond</keyword>
<comment type="caution">
    <text evidence="5">Lacks conserved residue(s) required for the propagation of feature annotation.</text>
</comment>
<accession>A0A0G4HTB2</accession>
<gene>
    <name evidence="7" type="ORF">Cvel_8410</name>
</gene>
<evidence type="ECO:0000256" key="5">
    <source>
        <dbReference type="PROSITE-ProRule" id="PRU00076"/>
    </source>
</evidence>
<dbReference type="PROSITE" id="PS01186">
    <property type="entry name" value="EGF_2"/>
    <property type="match status" value="3"/>
</dbReference>
<dbReference type="PROSITE" id="PS00010">
    <property type="entry name" value="ASX_HYDROXYL"/>
    <property type="match status" value="3"/>
</dbReference>
<dbReference type="SMART" id="SM00181">
    <property type="entry name" value="EGF"/>
    <property type="match status" value="5"/>
</dbReference>
<sequence>MGESKTWPMDVQSGPFSFLRVTVRRTMASAAGIGAGEFAYFLAASITELDECAAGVHNCAPQATCTNTNGSFTCAYNTGTVGNGVACGIQIPPGDIGRGDKASFTWTKDDTVTFGGFIMIYKDYNGGVCPGHYRIYSPQLWYNNPGANVTTLAVGIAEWLLSSLFNGTTEGAGWSTAPNAVVRRFAANESDVQIILGLPCYVIPTAYTWHNRDCCLGTSPSSMNVSAANSTDGPWTALHSFNDLTDWMEDEMKTWNMDVIGGPFSFLRFTLRRVRSNVDDYRTGAGENAYFLASSVTELDECATGMYNCDPDAPCTNTNGSFTCNCTQGFEGDGVACGVRIPPIDIRRGDNLDFTWTKDLSQLYTGTDGVDRVTSYKNYTGDVCSGQFRAYSSHNWHVNPGNIATVDVDEHNPASLFDGSNLGWPWHTTDHVVAGLLNETELDPVYVFLETPCFVSPRGYAIQGREESHFIFQNPSAVNMSGSNSSSGPWMTLHSFEGVAGWEPGEIKTWPVDQREVASFKVFRFSFRRVVNDYTSVVAADQAYILSAPLTTNECSLGIHNCDPKSTCTKTSDSFTCVCNSGFEGDGVTCSIRIPPSDIGRGDDNTFQWQKDDQILFGGHVTFSKGYAGTICPGEFRVYAPSNWHNNPGVQTTIGVNEYPPSSLFDASAESKGWCSSADNVSGLTSPTESDEIVVLGTLCYISLTGYAVQGRDDCCEAQAPSAMNVSGSNSTDGPWTILHSFESVNQAYLLADAVIELDECAAGVHNCHLQANCTNTNGSFFCTCYPGLEGDGVNVCGITLPPLDIGRGDSGSSWDRDIKNTTVGGSEGLSSSLFDRDVSGLPWKTANIVAGLNDVSDSDEHIILGTLCHITLNGFAWNARADCCANESHSALNLTGANSTNGPWTAIHSFSGVTDWTPAGFGVWPVNASTFSGGPFNFFRFTVRRVNSTAAGVASGAQAILSAASWTEVDECATGLHDCDAEAVCTNMNGSFTCTCNAGFGGDRVFCGLRVPPEDIGRGDSDSFT</sequence>
<name>A0A0G4HTB2_9ALVE</name>
<dbReference type="CDD" id="cd00054">
    <property type="entry name" value="EGF_CA"/>
    <property type="match status" value="4"/>
</dbReference>
<dbReference type="SUPFAM" id="SSF57184">
    <property type="entry name" value="Growth factor receptor domain"/>
    <property type="match status" value="2"/>
</dbReference>